<gene>
    <name evidence="10" type="ORF">UX87_C0013G0004</name>
</gene>
<dbReference type="GO" id="GO:0009103">
    <property type="term" value="P:lipopolysaccharide biosynthetic process"/>
    <property type="evidence" value="ECO:0007669"/>
    <property type="project" value="UniProtKB-ARBA"/>
</dbReference>
<name>A0A0G1S3U5_9BACT</name>
<dbReference type="GO" id="GO:0016763">
    <property type="term" value="F:pentosyltransferase activity"/>
    <property type="evidence" value="ECO:0007669"/>
    <property type="project" value="TreeGrafter"/>
</dbReference>
<dbReference type="InterPro" id="IPR050297">
    <property type="entry name" value="LipidA_mod_glycosyltrf_83"/>
</dbReference>
<feature type="transmembrane region" description="Helical" evidence="8">
    <location>
        <begin position="398"/>
        <end position="417"/>
    </location>
</feature>
<evidence type="ECO:0000256" key="4">
    <source>
        <dbReference type="ARBA" id="ARBA00022679"/>
    </source>
</evidence>
<feature type="transmembrane region" description="Helical" evidence="8">
    <location>
        <begin position="206"/>
        <end position="224"/>
    </location>
</feature>
<feature type="transmembrane region" description="Helical" evidence="8">
    <location>
        <begin position="280"/>
        <end position="301"/>
    </location>
</feature>
<feature type="transmembrane region" description="Helical" evidence="8">
    <location>
        <begin position="91"/>
        <end position="111"/>
    </location>
</feature>
<dbReference type="AlphaFoldDB" id="A0A0G1S3U5"/>
<feature type="transmembrane region" description="Helical" evidence="8">
    <location>
        <begin position="374"/>
        <end position="392"/>
    </location>
</feature>
<evidence type="ECO:0000256" key="5">
    <source>
        <dbReference type="ARBA" id="ARBA00022692"/>
    </source>
</evidence>
<keyword evidence="5 8" id="KW-0812">Transmembrane</keyword>
<protein>
    <recommendedName>
        <fullName evidence="9">Glycosyltransferase RgtA/B/C/D-like domain-containing protein</fullName>
    </recommendedName>
</protein>
<keyword evidence="6 8" id="KW-1133">Transmembrane helix</keyword>
<reference evidence="10 11" key="1">
    <citation type="journal article" date="2015" name="Nature">
        <title>rRNA introns, odd ribosomes, and small enigmatic genomes across a large radiation of phyla.</title>
        <authorList>
            <person name="Brown C.T."/>
            <person name="Hug L.A."/>
            <person name="Thomas B.C."/>
            <person name="Sharon I."/>
            <person name="Castelle C.J."/>
            <person name="Singh A."/>
            <person name="Wilkins M.J."/>
            <person name="Williams K.H."/>
            <person name="Banfield J.F."/>
        </authorList>
    </citation>
    <scope>NUCLEOTIDE SEQUENCE [LARGE SCALE GENOMIC DNA]</scope>
</reference>
<keyword evidence="4" id="KW-0808">Transferase</keyword>
<dbReference type="EMBL" id="LCNV01000013">
    <property type="protein sequence ID" value="KKU64052.1"/>
    <property type="molecule type" value="Genomic_DNA"/>
</dbReference>
<evidence type="ECO:0000256" key="8">
    <source>
        <dbReference type="SAM" id="Phobius"/>
    </source>
</evidence>
<organism evidence="10 11">
    <name type="scientific">Candidatus Amesbacteria bacterium GW2011_GWA1_47_16</name>
    <dbReference type="NCBI Taxonomy" id="1618353"/>
    <lineage>
        <taxon>Bacteria</taxon>
        <taxon>Candidatus Amesiibacteriota</taxon>
    </lineage>
</organism>
<evidence type="ECO:0000259" key="9">
    <source>
        <dbReference type="Pfam" id="PF13231"/>
    </source>
</evidence>
<evidence type="ECO:0000313" key="10">
    <source>
        <dbReference type="EMBL" id="KKU64052.1"/>
    </source>
</evidence>
<evidence type="ECO:0000256" key="7">
    <source>
        <dbReference type="ARBA" id="ARBA00023136"/>
    </source>
</evidence>
<feature type="domain" description="Glycosyltransferase RgtA/B/C/D-like" evidence="9">
    <location>
        <begin position="65"/>
        <end position="221"/>
    </location>
</feature>
<keyword evidence="7 8" id="KW-0472">Membrane</keyword>
<dbReference type="GO" id="GO:0005886">
    <property type="term" value="C:plasma membrane"/>
    <property type="evidence" value="ECO:0007669"/>
    <property type="project" value="UniProtKB-SubCell"/>
</dbReference>
<feature type="transmembrane region" description="Helical" evidence="8">
    <location>
        <begin position="131"/>
        <end position="153"/>
    </location>
</feature>
<evidence type="ECO:0000256" key="3">
    <source>
        <dbReference type="ARBA" id="ARBA00022676"/>
    </source>
</evidence>
<comment type="subcellular location">
    <subcellularLocation>
        <location evidence="1">Cell membrane</location>
        <topology evidence="1">Multi-pass membrane protein</topology>
    </subcellularLocation>
</comment>
<feature type="transmembrane region" description="Helical" evidence="8">
    <location>
        <begin position="160"/>
        <end position="176"/>
    </location>
</feature>
<accession>A0A0G1S3U5</accession>
<feature type="transmembrane region" description="Helical" evidence="8">
    <location>
        <begin position="346"/>
        <end position="362"/>
    </location>
</feature>
<comment type="caution">
    <text evidence="10">The sequence shown here is derived from an EMBL/GenBank/DDBJ whole genome shotgun (WGS) entry which is preliminary data.</text>
</comment>
<evidence type="ECO:0000256" key="6">
    <source>
        <dbReference type="ARBA" id="ARBA00022989"/>
    </source>
</evidence>
<keyword evidence="2" id="KW-1003">Cell membrane</keyword>
<evidence type="ECO:0000313" key="11">
    <source>
        <dbReference type="Proteomes" id="UP000034364"/>
    </source>
</evidence>
<dbReference type="PANTHER" id="PTHR33908">
    <property type="entry name" value="MANNOSYLTRANSFERASE YKCB-RELATED"/>
    <property type="match status" value="1"/>
</dbReference>
<dbReference type="Pfam" id="PF13231">
    <property type="entry name" value="PMT_2"/>
    <property type="match status" value="1"/>
</dbReference>
<dbReference type="PANTHER" id="PTHR33908:SF11">
    <property type="entry name" value="MEMBRANE PROTEIN"/>
    <property type="match status" value="1"/>
</dbReference>
<proteinExistence type="predicted"/>
<keyword evidence="3" id="KW-0328">Glycosyltransferase</keyword>
<evidence type="ECO:0000256" key="2">
    <source>
        <dbReference type="ARBA" id="ARBA00022475"/>
    </source>
</evidence>
<feature type="transmembrane region" description="Helical" evidence="8">
    <location>
        <begin position="322"/>
        <end position="340"/>
    </location>
</feature>
<evidence type="ECO:0000256" key="1">
    <source>
        <dbReference type="ARBA" id="ARBA00004651"/>
    </source>
</evidence>
<dbReference type="InterPro" id="IPR038731">
    <property type="entry name" value="RgtA/B/C-like"/>
</dbReference>
<sequence length="557" mass="63824">MKAALAFLVALSLFLRFFYFPSHPSALYWDEMDVGYQAYSLLKTGKDYFNNPIPVHVHSFADYRTPLYIYLTVPLVELFGLNPFSVRLTSALMGLIGIAVLYVLSVLLLRLGKYSWLPAAVMALSPWHLHLSRIAFETTTLLALYLLGLAAFYRGFYRPRWFIISALGFGLSFWTYSPAKLFVPLTLLLLFIIYFRQIILLPRHYIFNSLILVFLLSFPILYSSTFGPASMRLRELLVFTDPVTSAEVDSKRQLVDLAAGFKRSIGMSPSLQARLVYNKLTFWGSAVLNNYVSSLSTEFLFVRGDPQPRHSPSETAYAQFHLIDLAPFLFGLFALFSLTYVTRPHSRLIVCLLLLAPLSSVITRDGGTHSLRLIFLLPVVSIVIALGLRRLIFSKILIVSYLSLFFVSLFLFSFYYFTSYRSESFRSFNFGYSQAVRYALDNSQSYDRIFLDMYDQTALMAYMFEARPDPRRFQQSHPLQSEEIMPGLDGLRMGNIYILPPGTRDWLKMDFSRLKGKNLVIADALLFEKAVHEGYLQTLFYPDSRLAFYIFTTPTSP</sequence>
<feature type="transmembrane region" description="Helical" evidence="8">
    <location>
        <begin position="67"/>
        <end position="84"/>
    </location>
</feature>
<dbReference type="Proteomes" id="UP000034364">
    <property type="component" value="Unassembled WGS sequence"/>
</dbReference>